<dbReference type="AlphaFoldDB" id="A0A2N0TUN1"/>
<proteinExistence type="predicted"/>
<evidence type="ECO:0000313" key="1">
    <source>
        <dbReference type="EMBL" id="PKD18434.1"/>
    </source>
</evidence>
<evidence type="ECO:0000313" key="2">
    <source>
        <dbReference type="Proteomes" id="UP000232673"/>
    </source>
</evidence>
<protein>
    <submittedName>
        <fullName evidence="1">Uncharacterized protein</fullName>
    </submittedName>
</protein>
<name>A0A2N0TUN1_9FLAO</name>
<reference evidence="1 2" key="1">
    <citation type="submission" date="2015-10" db="EMBL/GenBank/DDBJ databases">
        <title>Draft genome sequence of Salegentibacter salinarum KCTC 12975.</title>
        <authorList>
            <person name="Lin W."/>
            <person name="Zheng Q."/>
        </authorList>
    </citation>
    <scope>NUCLEOTIDE SEQUENCE [LARGE SCALE GENOMIC DNA]</scope>
    <source>
        <strain evidence="1 2">KCTC 12975</strain>
    </source>
</reference>
<gene>
    <name evidence="1" type="ORF">APR41_04595</name>
</gene>
<organism evidence="1 2">
    <name type="scientific">Salegentibacter salinarum</name>
    <dbReference type="NCBI Taxonomy" id="447422"/>
    <lineage>
        <taxon>Bacteria</taxon>
        <taxon>Pseudomonadati</taxon>
        <taxon>Bacteroidota</taxon>
        <taxon>Flavobacteriia</taxon>
        <taxon>Flavobacteriales</taxon>
        <taxon>Flavobacteriaceae</taxon>
        <taxon>Salegentibacter</taxon>
    </lineage>
</organism>
<dbReference type="Proteomes" id="UP000232673">
    <property type="component" value="Unassembled WGS sequence"/>
</dbReference>
<comment type="caution">
    <text evidence="1">The sequence shown here is derived from an EMBL/GenBank/DDBJ whole genome shotgun (WGS) entry which is preliminary data.</text>
</comment>
<accession>A0A2N0TUN1</accession>
<dbReference type="EMBL" id="LKTS01000023">
    <property type="protein sequence ID" value="PKD18434.1"/>
    <property type="molecule type" value="Genomic_DNA"/>
</dbReference>
<keyword evidence="2" id="KW-1185">Reference proteome</keyword>
<sequence length="101" mass="11365">MGKVLELGQNLWKVIVLWSPAATDDIQVASVANWPDFVFETGYKLRNLSSLSDYIERGGHLPGVPKAEVVGRKGTTWRLWMPCHRKRSRNLPCTLSNKSAN</sequence>